<feature type="non-terminal residue" evidence="1">
    <location>
        <position position="1"/>
    </location>
</feature>
<proteinExistence type="predicted"/>
<keyword evidence="2" id="KW-1185">Reference proteome</keyword>
<reference evidence="1 2" key="1">
    <citation type="submission" date="2024-04" db="EMBL/GenBank/DDBJ databases">
        <title>Symmetric and asymmetric DNA N6-adenine methylation regulates different biological responses in Mucorales.</title>
        <authorList>
            <consortium name="Lawrence Berkeley National Laboratory"/>
            <person name="Lax C."/>
            <person name="Mondo S.J."/>
            <person name="Osorio-Concepcion M."/>
            <person name="Muszewska A."/>
            <person name="Corrochano-Luque M."/>
            <person name="Gutierrez G."/>
            <person name="Riley R."/>
            <person name="Lipzen A."/>
            <person name="Guo J."/>
            <person name="Hundley H."/>
            <person name="Amirebrahimi M."/>
            <person name="Ng V."/>
            <person name="Lorenzo-Gutierrez D."/>
            <person name="Binder U."/>
            <person name="Yang J."/>
            <person name="Song Y."/>
            <person name="Canovas D."/>
            <person name="Navarro E."/>
            <person name="Freitag M."/>
            <person name="Gabaldon T."/>
            <person name="Grigoriev I.V."/>
            <person name="Corrochano L.M."/>
            <person name="Nicolas F.E."/>
            <person name="Garre V."/>
        </authorList>
    </citation>
    <scope>NUCLEOTIDE SEQUENCE [LARGE SCALE GENOMIC DNA]</scope>
    <source>
        <strain evidence="1 2">L51</strain>
    </source>
</reference>
<dbReference type="Proteomes" id="UP001448207">
    <property type="component" value="Unassembled WGS sequence"/>
</dbReference>
<dbReference type="EMBL" id="JBCLYO010000005">
    <property type="protein sequence ID" value="KAL0088850.1"/>
    <property type="molecule type" value="Genomic_DNA"/>
</dbReference>
<comment type="caution">
    <text evidence="1">The sequence shown here is derived from an EMBL/GenBank/DDBJ whole genome shotgun (WGS) entry which is preliminary data.</text>
</comment>
<feature type="non-terminal residue" evidence="1">
    <location>
        <position position="105"/>
    </location>
</feature>
<gene>
    <name evidence="1" type="ORF">J3Q64DRAFT_1613515</name>
</gene>
<accession>A0ABR3B6X6</accession>
<evidence type="ECO:0000313" key="1">
    <source>
        <dbReference type="EMBL" id="KAL0088850.1"/>
    </source>
</evidence>
<name>A0ABR3B6X6_PHYBL</name>
<sequence>LQDLITKVHTSVSRTYALNKHIFLAELTRNPSFDLNRCINQAFFVGVFLSLIGCNIGSSRITERTRLSCELISRHNNTYIHNSSYTRISLLNAPQIAMYEATKIH</sequence>
<evidence type="ECO:0000313" key="2">
    <source>
        <dbReference type="Proteomes" id="UP001448207"/>
    </source>
</evidence>
<organism evidence="1 2">
    <name type="scientific">Phycomyces blakesleeanus</name>
    <dbReference type="NCBI Taxonomy" id="4837"/>
    <lineage>
        <taxon>Eukaryota</taxon>
        <taxon>Fungi</taxon>
        <taxon>Fungi incertae sedis</taxon>
        <taxon>Mucoromycota</taxon>
        <taxon>Mucoromycotina</taxon>
        <taxon>Mucoromycetes</taxon>
        <taxon>Mucorales</taxon>
        <taxon>Phycomycetaceae</taxon>
        <taxon>Phycomyces</taxon>
    </lineage>
</organism>
<protein>
    <submittedName>
        <fullName evidence="1">Uncharacterized protein</fullName>
    </submittedName>
</protein>